<dbReference type="Proteomes" id="UP000722791">
    <property type="component" value="Unassembled WGS sequence"/>
</dbReference>
<feature type="compositionally biased region" description="Low complexity" evidence="2">
    <location>
        <begin position="139"/>
        <end position="153"/>
    </location>
</feature>
<organism evidence="4 5">
    <name type="scientific">Volvox reticuliferus</name>
    <dbReference type="NCBI Taxonomy" id="1737510"/>
    <lineage>
        <taxon>Eukaryota</taxon>
        <taxon>Viridiplantae</taxon>
        <taxon>Chlorophyta</taxon>
        <taxon>core chlorophytes</taxon>
        <taxon>Chlorophyceae</taxon>
        <taxon>CS clade</taxon>
        <taxon>Chlamydomonadales</taxon>
        <taxon>Volvocaceae</taxon>
        <taxon>Volvox</taxon>
    </lineage>
</organism>
<evidence type="ECO:0000313" key="3">
    <source>
        <dbReference type="EMBL" id="GIL90574.1"/>
    </source>
</evidence>
<feature type="compositionally biased region" description="Polar residues" evidence="2">
    <location>
        <begin position="24"/>
        <end position="36"/>
    </location>
</feature>
<dbReference type="SUPFAM" id="SSF48371">
    <property type="entry name" value="ARM repeat"/>
    <property type="match status" value="1"/>
</dbReference>
<feature type="compositionally biased region" description="Low complexity" evidence="2">
    <location>
        <begin position="488"/>
        <end position="497"/>
    </location>
</feature>
<dbReference type="SMART" id="SM00185">
    <property type="entry name" value="ARM"/>
    <property type="match status" value="6"/>
</dbReference>
<feature type="compositionally biased region" description="Gly residues" evidence="2">
    <location>
        <begin position="80"/>
        <end position="92"/>
    </location>
</feature>
<keyword evidence="6" id="KW-1185">Reference proteome</keyword>
<dbReference type="InterPro" id="IPR000225">
    <property type="entry name" value="Armadillo"/>
</dbReference>
<name>A0A8J4GT47_9CHLO</name>
<feature type="region of interest" description="Disordered" evidence="2">
    <location>
        <begin position="1165"/>
        <end position="1228"/>
    </location>
</feature>
<feature type="region of interest" description="Disordered" evidence="2">
    <location>
        <begin position="475"/>
        <end position="499"/>
    </location>
</feature>
<feature type="region of interest" description="Disordered" evidence="2">
    <location>
        <begin position="191"/>
        <end position="258"/>
    </location>
</feature>
<protein>
    <submittedName>
        <fullName evidence="4">Uncharacterized protein</fullName>
    </submittedName>
</protein>
<feature type="region of interest" description="Disordered" evidence="2">
    <location>
        <begin position="77"/>
        <end position="100"/>
    </location>
</feature>
<feature type="compositionally biased region" description="Polar residues" evidence="2">
    <location>
        <begin position="322"/>
        <end position="334"/>
    </location>
</feature>
<dbReference type="EMBL" id="BNCQ01000058">
    <property type="protein sequence ID" value="GIM14572.1"/>
    <property type="molecule type" value="Genomic_DNA"/>
</dbReference>
<feature type="region of interest" description="Disordered" evidence="2">
    <location>
        <begin position="139"/>
        <end position="170"/>
    </location>
</feature>
<evidence type="ECO:0000313" key="4">
    <source>
        <dbReference type="EMBL" id="GIM14572.1"/>
    </source>
</evidence>
<feature type="region of interest" description="Disordered" evidence="2">
    <location>
        <begin position="1"/>
        <end position="36"/>
    </location>
</feature>
<feature type="region of interest" description="Disordered" evidence="2">
    <location>
        <begin position="287"/>
        <end position="349"/>
    </location>
</feature>
<feature type="compositionally biased region" description="Polar residues" evidence="2">
    <location>
        <begin position="191"/>
        <end position="203"/>
    </location>
</feature>
<dbReference type="PANTHER" id="PTHR23315:SF7">
    <property type="entry name" value="U-BOX DOMAIN-CONTAINING PROTEIN 4"/>
    <property type="match status" value="1"/>
</dbReference>
<evidence type="ECO:0000256" key="2">
    <source>
        <dbReference type="SAM" id="MobiDB-lite"/>
    </source>
</evidence>
<sequence length="1282" mass="133014">MSAPSAAPFLSPRPSPKVHDCRQHSSPSTHALSSLASPAHTRIHACNIFSSPTKSRIAQTCSAIPFGFPSFGFPSFGSPSGSGPGGKGGSNSGGNKDVVDGEGEWIRASGAPSSKGCSSDIADGVGSSAAAAAAAAGSPAAGGSQQAPSSSPQLNVRRHFNLPPLPSAPSAAASTAITTVTCNADIVSRSRTSSAALTPSNFNPDGPGELEQQQQQQRAAGAPSGLRGSPLPYPWTRSNNEEDCGGDDVAANWTGDDSVGVHSMRASRVELDMSSLPQLLLELNGREEEQSPYHHPSHQQDQDQDTPGQRNSRNGKLPDGSGLQSSFESQQASRAGSLRRRQHQMQQQRALLDQLHSGLVGGRLKPNKLLQVPGLLPFLTEVVMTDNGAAGGPGQLGSVREMYGGNMIKYDMDRYQVPERGVSAATGVALECLCTLLTEESLTDLDQHPGLEPQLVLAVEAAVGVLRAARLPSAVVAPSHNPPPPPATAKSSYSSAPLGQTGSAGLQRFGDGADDWPDATTAAYGWSTDISAAFFAASVLVQAVRVPALAQAAVAAGCLGLLVRLMGCRPTMLVQMAVFATYKLVRQTLPPVQMAAAGASEDQTAAEPHRQGCGSLVSTATATATDAAAGTPGEAQHHQRERDWRDAALLAVVQTGGMGALCGCLEALDDRPSRDMASALMLDMALVPQVPAIVAGLNHVQPLVGVMRSRRCDHIARMYALLVLARLCNHSAECQMDAVREGAVEPLLSLVQRGCEEEQTHACRLLAILAQAVPTHGRIKASGVVPAVLPLLRGARGSGAVVAEHASSVLAVLAQNADMHFHIVGCGAVPAMVPLISNGTEKARTYVLATLMLLCEQEERHAAVVVRAGALPILVSMVATIAVPQAVVAAAAVAEVAPTSSQSPTASPRAVASTQEFAAAVLCSLSRYVGVQPELLTSGALPALVCCLGQGPPEAAINAAEALVHLAAGNTDAKQAIAGDPSAARVLLRLLSHPKPTARYWSLQLLRAISTDDGALRLVAGLHDEDDEDHEETAKEEEGSNLESKVPPRFGAQPAGSSAVLSHAEELVALWGEGGEGRQSTARAAELVAALVRLLRWPEEPPVSWQQGRCRVLAGWLLARMCGLRRVAPLLLASGAVRELMAVLAEEEQRHADIAAAAAGRFGAQRGKALPPPGGDGDGEASGFEADEDEGGPTPGKQSQRGAWPERWMLPVGAGSSGSGGDGGNIAHPRRMRFDMNASAAVAAALLSVARTGRDGRMAVLSELALLHWMGIPIHLGGIERS</sequence>
<dbReference type="InterPro" id="IPR011989">
    <property type="entry name" value="ARM-like"/>
</dbReference>
<dbReference type="EMBL" id="BNCP01000057">
    <property type="protein sequence ID" value="GIL90574.1"/>
    <property type="molecule type" value="Genomic_DNA"/>
</dbReference>
<dbReference type="PANTHER" id="PTHR23315">
    <property type="entry name" value="U BOX DOMAIN-CONTAINING"/>
    <property type="match status" value="1"/>
</dbReference>
<dbReference type="Proteomes" id="UP000747110">
    <property type="component" value="Unassembled WGS sequence"/>
</dbReference>
<dbReference type="OrthoDB" id="545240at2759"/>
<accession>A0A8J4GT47</accession>
<dbReference type="Gene3D" id="1.25.10.10">
    <property type="entry name" value="Leucine-rich Repeat Variant"/>
    <property type="match status" value="1"/>
</dbReference>
<comment type="caution">
    <text evidence="4">The sequence shown here is derived from an EMBL/GenBank/DDBJ whole genome shotgun (WGS) entry which is preliminary data.</text>
</comment>
<evidence type="ECO:0000313" key="5">
    <source>
        <dbReference type="Proteomes" id="UP000722791"/>
    </source>
</evidence>
<evidence type="ECO:0000256" key="1">
    <source>
        <dbReference type="ARBA" id="ARBA00022786"/>
    </source>
</evidence>
<feature type="region of interest" description="Disordered" evidence="2">
    <location>
        <begin position="1023"/>
        <end position="1048"/>
    </location>
</feature>
<proteinExistence type="predicted"/>
<gene>
    <name evidence="3" type="ORF">Vretifemale_18190</name>
    <name evidence="4" type="ORF">Vretimale_17484</name>
</gene>
<keyword evidence="1" id="KW-0833">Ubl conjugation pathway</keyword>
<reference evidence="4" key="1">
    <citation type="journal article" date="2021" name="Proc. Natl. Acad. Sci. U.S.A.">
        <title>Three genomes in the algal genus Volvox reveal the fate of a haploid sex-determining region after a transition to homothallism.</title>
        <authorList>
            <person name="Yamamoto K."/>
            <person name="Hamaji T."/>
            <person name="Kawai-Toyooka H."/>
            <person name="Matsuzaki R."/>
            <person name="Takahashi F."/>
            <person name="Nishimura Y."/>
            <person name="Kawachi M."/>
            <person name="Noguchi H."/>
            <person name="Minakuchi Y."/>
            <person name="Umen J.G."/>
            <person name="Toyoda A."/>
            <person name="Nozaki H."/>
        </authorList>
    </citation>
    <scope>NUCLEOTIDE SEQUENCE</scope>
    <source>
        <strain evidence="4">NIES-3785</strain>
        <strain evidence="3">NIES-3786</strain>
    </source>
</reference>
<evidence type="ECO:0000313" key="6">
    <source>
        <dbReference type="Proteomes" id="UP000747110"/>
    </source>
</evidence>
<dbReference type="InterPro" id="IPR016024">
    <property type="entry name" value="ARM-type_fold"/>
</dbReference>
<feature type="compositionally biased region" description="Gly residues" evidence="2">
    <location>
        <begin position="1215"/>
        <end position="1224"/>
    </location>
</feature>